<evidence type="ECO:0000313" key="3">
    <source>
        <dbReference type="Proteomes" id="UP000799776"/>
    </source>
</evidence>
<feature type="compositionally biased region" description="Low complexity" evidence="1">
    <location>
        <begin position="490"/>
        <end position="509"/>
    </location>
</feature>
<feature type="compositionally biased region" description="Basic and acidic residues" evidence="1">
    <location>
        <begin position="458"/>
        <end position="469"/>
    </location>
</feature>
<feature type="region of interest" description="Disordered" evidence="1">
    <location>
        <begin position="184"/>
        <end position="214"/>
    </location>
</feature>
<reference evidence="2" key="1">
    <citation type="journal article" date="2020" name="Stud. Mycol.">
        <title>101 Dothideomycetes genomes: a test case for predicting lifestyles and emergence of pathogens.</title>
        <authorList>
            <person name="Haridas S."/>
            <person name="Albert R."/>
            <person name="Binder M."/>
            <person name="Bloem J."/>
            <person name="Labutti K."/>
            <person name="Salamov A."/>
            <person name="Andreopoulos B."/>
            <person name="Baker S."/>
            <person name="Barry K."/>
            <person name="Bills G."/>
            <person name="Bluhm B."/>
            <person name="Cannon C."/>
            <person name="Castanera R."/>
            <person name="Culley D."/>
            <person name="Daum C."/>
            <person name="Ezra D."/>
            <person name="Gonzalez J."/>
            <person name="Henrissat B."/>
            <person name="Kuo A."/>
            <person name="Liang C."/>
            <person name="Lipzen A."/>
            <person name="Lutzoni F."/>
            <person name="Magnuson J."/>
            <person name="Mondo S."/>
            <person name="Nolan M."/>
            <person name="Ohm R."/>
            <person name="Pangilinan J."/>
            <person name="Park H.-J."/>
            <person name="Ramirez L."/>
            <person name="Alfaro M."/>
            <person name="Sun H."/>
            <person name="Tritt A."/>
            <person name="Yoshinaga Y."/>
            <person name="Zwiers L.-H."/>
            <person name="Turgeon B."/>
            <person name="Goodwin S."/>
            <person name="Spatafora J."/>
            <person name="Crous P."/>
            <person name="Grigoriev I."/>
        </authorList>
    </citation>
    <scope>NUCLEOTIDE SEQUENCE</scope>
    <source>
        <strain evidence="2">CBS 121410</strain>
    </source>
</reference>
<organism evidence="2 3">
    <name type="scientific">Saccharata proteae CBS 121410</name>
    <dbReference type="NCBI Taxonomy" id="1314787"/>
    <lineage>
        <taxon>Eukaryota</taxon>
        <taxon>Fungi</taxon>
        <taxon>Dikarya</taxon>
        <taxon>Ascomycota</taxon>
        <taxon>Pezizomycotina</taxon>
        <taxon>Dothideomycetes</taxon>
        <taxon>Dothideomycetes incertae sedis</taxon>
        <taxon>Botryosphaeriales</taxon>
        <taxon>Saccharataceae</taxon>
        <taxon>Saccharata</taxon>
    </lineage>
</organism>
<feature type="compositionally biased region" description="Low complexity" evidence="1">
    <location>
        <begin position="625"/>
        <end position="638"/>
    </location>
</feature>
<feature type="region of interest" description="Disordered" evidence="1">
    <location>
        <begin position="276"/>
        <end position="295"/>
    </location>
</feature>
<gene>
    <name evidence="2" type="ORF">K490DRAFT_67548</name>
</gene>
<keyword evidence="3" id="KW-1185">Reference proteome</keyword>
<feature type="region of interest" description="Disordered" evidence="1">
    <location>
        <begin position="72"/>
        <end position="151"/>
    </location>
</feature>
<evidence type="ECO:0000256" key="1">
    <source>
        <dbReference type="SAM" id="MobiDB-lite"/>
    </source>
</evidence>
<feature type="region of interest" description="Disordered" evidence="1">
    <location>
        <begin position="369"/>
        <end position="654"/>
    </location>
</feature>
<feature type="compositionally biased region" description="Polar residues" evidence="1">
    <location>
        <begin position="77"/>
        <end position="96"/>
    </location>
</feature>
<accession>A0A9P4LX17</accession>
<dbReference type="OrthoDB" id="3943078at2759"/>
<feature type="compositionally biased region" description="Basic and acidic residues" evidence="1">
    <location>
        <begin position="102"/>
        <end position="119"/>
    </location>
</feature>
<feature type="compositionally biased region" description="Basic and acidic residues" evidence="1">
    <location>
        <begin position="510"/>
        <end position="520"/>
    </location>
</feature>
<feature type="compositionally biased region" description="Pro residues" evidence="1">
    <location>
        <begin position="607"/>
        <end position="616"/>
    </location>
</feature>
<dbReference type="AlphaFoldDB" id="A0A9P4LX17"/>
<comment type="caution">
    <text evidence="2">The sequence shown here is derived from an EMBL/GenBank/DDBJ whole genome shotgun (WGS) entry which is preliminary data.</text>
</comment>
<evidence type="ECO:0000313" key="2">
    <source>
        <dbReference type="EMBL" id="KAF2085666.1"/>
    </source>
</evidence>
<feature type="compositionally biased region" description="Polar residues" evidence="1">
    <location>
        <begin position="126"/>
        <end position="136"/>
    </location>
</feature>
<dbReference type="Proteomes" id="UP000799776">
    <property type="component" value="Unassembled WGS sequence"/>
</dbReference>
<feature type="compositionally biased region" description="Basic and acidic residues" evidence="1">
    <location>
        <begin position="401"/>
        <end position="411"/>
    </location>
</feature>
<proteinExistence type="predicted"/>
<dbReference type="EMBL" id="ML978729">
    <property type="protein sequence ID" value="KAF2085666.1"/>
    <property type="molecule type" value="Genomic_DNA"/>
</dbReference>
<protein>
    <submittedName>
        <fullName evidence="2">Uncharacterized protein</fullName>
    </submittedName>
</protein>
<feature type="compositionally biased region" description="Basic and acidic residues" evidence="1">
    <location>
        <begin position="379"/>
        <end position="392"/>
    </location>
</feature>
<name>A0A9P4LX17_9PEZI</name>
<sequence length="709" mass="78165">MALLHETYSVKSFVVRMSRTQHERQEPFFHSAGPSLIGMEKPVPSFQQFLESVPPPPLKELPPIPFFKDTVPMSTRPIPQSNTTDRISTVSSTASWWENDEEKPLDRRLEPEPEPEPSRESPIFLQPSTYTVSSPQLAKPERPLPPLLEPRTFSPLLDSPLVSPSRGAARDNAPAFEYELSAEFPQTDHWPRPPSAHYNGVTKGTPAGPYPSISSIAKDFALQGPQTPLPKTPDELGQAKERAAAQLAERSDLDVTENKIPGKAIVSLGLEAVDTSDKAKHGHQSSAQIPPRSPEYAHYIPSQRQEDSAQEWTARSADLKGEVEMKDERLSKDYHQALLDQYRELARPETALFDDDSWFVQSDIGTGRDIHMAPQPLFTDRRMETQHRRVDSADPTSPVSAHEEKEKGETKGRHHHRRKSSLRDQIKDSISSGPLKMILPSKYPRADTPASPLSPTRPDTEKAKDASKEKKNKKGKKATDGPPHTPPLPLTLVASLSSKSSSPRPSTDSNRPRPSTESRHASPLAHSHHLTTEPRQSTPLTTISQTSSASPIPSASPTTTSRPNRTTLARLRRPSANPHSPKQSPTTYHQPSANAIYPLPMERAPSDPSPPPPPSTHPFTLGNLSKLSIAAPAHAASPLPSPSPPTSPDSVVSQRLGLLRHGDGERRWSFSKRAGELKREGQRARRRAELKSSIKIVGQTDPARLDGYV</sequence>
<feature type="compositionally biased region" description="Low complexity" evidence="1">
    <location>
        <begin position="541"/>
        <end position="567"/>
    </location>
</feature>
<feature type="compositionally biased region" description="Polar residues" evidence="1">
    <location>
        <begin position="577"/>
        <end position="593"/>
    </location>
</feature>